<dbReference type="InterPro" id="IPR013367">
    <property type="entry name" value="Flagellar_put"/>
</dbReference>
<dbReference type="RefSeq" id="WP_249862806.1">
    <property type="nucleotide sequence ID" value="NZ_CP027059.1"/>
</dbReference>
<evidence type="ECO:0000313" key="2">
    <source>
        <dbReference type="EMBL" id="UQZ87340.1"/>
    </source>
</evidence>
<sequence>MTDRISVGQLYPGSARTSPIQRNEARGQASKPAFKQDPSFENILQNQLIRFSHHAEQRLKQRGIEFQPEQLAQIGSAIDKAASKGAKDSLMIINNTALIVNIKNRTVVTAVDGASMKDNVFTQIDSAVILS</sequence>
<organism evidence="2 3">
    <name type="scientific">Paenibacillus konkukensis</name>
    <dbReference type="NCBI Taxonomy" id="2020716"/>
    <lineage>
        <taxon>Bacteria</taxon>
        <taxon>Bacillati</taxon>
        <taxon>Bacillota</taxon>
        <taxon>Bacilli</taxon>
        <taxon>Bacillales</taxon>
        <taxon>Paenibacillaceae</taxon>
        <taxon>Paenibacillus</taxon>
    </lineage>
</organism>
<protein>
    <recommendedName>
        <fullName evidence="4">Flagellar biosynthesis protein</fullName>
    </recommendedName>
</protein>
<accession>A0ABY4S029</accession>
<dbReference type="Pfam" id="PF12611">
    <property type="entry name" value="Flagellar_put"/>
    <property type="match status" value="1"/>
</dbReference>
<dbReference type="NCBIfam" id="TIGR02530">
    <property type="entry name" value="flg_new"/>
    <property type="match status" value="1"/>
</dbReference>
<proteinExistence type="predicted"/>
<dbReference type="EMBL" id="CP027059">
    <property type="protein sequence ID" value="UQZ87340.1"/>
    <property type="molecule type" value="Genomic_DNA"/>
</dbReference>
<feature type="region of interest" description="Disordered" evidence="1">
    <location>
        <begin position="1"/>
        <end position="36"/>
    </location>
</feature>
<keyword evidence="3" id="KW-1185">Reference proteome</keyword>
<evidence type="ECO:0000313" key="3">
    <source>
        <dbReference type="Proteomes" id="UP001057134"/>
    </source>
</evidence>
<name>A0ABY4S029_9BACL</name>
<reference evidence="2" key="1">
    <citation type="submission" date="2018-02" db="EMBL/GenBank/DDBJ databases">
        <authorList>
            <person name="Kim S.-K."/>
            <person name="Jung H.-I."/>
            <person name="Lee S.-W."/>
        </authorList>
    </citation>
    <scope>NUCLEOTIDE SEQUENCE</scope>
    <source>
        <strain evidence="2">SK3146</strain>
    </source>
</reference>
<evidence type="ECO:0000256" key="1">
    <source>
        <dbReference type="SAM" id="MobiDB-lite"/>
    </source>
</evidence>
<evidence type="ECO:0008006" key="4">
    <source>
        <dbReference type="Google" id="ProtNLM"/>
    </source>
</evidence>
<reference evidence="2" key="2">
    <citation type="journal article" date="2021" name="J Anim Sci Technol">
        <title>Complete genome sequence of Paenibacillus konkukensis sp. nov. SK3146 as a potential probiotic strain.</title>
        <authorList>
            <person name="Jung H.I."/>
            <person name="Park S."/>
            <person name="Niu K.M."/>
            <person name="Lee S.W."/>
            <person name="Kothari D."/>
            <person name="Yi K.J."/>
            <person name="Kim S.K."/>
        </authorList>
    </citation>
    <scope>NUCLEOTIDE SEQUENCE</scope>
    <source>
        <strain evidence="2">SK3146</strain>
    </source>
</reference>
<gene>
    <name evidence="2" type="ORF">SK3146_06637</name>
</gene>
<dbReference type="Proteomes" id="UP001057134">
    <property type="component" value="Chromosome"/>
</dbReference>